<dbReference type="Pfam" id="PF13672">
    <property type="entry name" value="PP2C_2"/>
    <property type="match status" value="1"/>
</dbReference>
<dbReference type="SUPFAM" id="SSF81606">
    <property type="entry name" value="PP2C-like"/>
    <property type="match status" value="1"/>
</dbReference>
<dbReference type="Proteomes" id="UP001164965">
    <property type="component" value="Chromosome"/>
</dbReference>
<protein>
    <submittedName>
        <fullName evidence="2">Protein phosphatase 2C domain-containing protein</fullName>
    </submittedName>
</protein>
<keyword evidence="3" id="KW-1185">Reference proteome</keyword>
<gene>
    <name evidence="2" type="ORF">RHODO2019_17615</name>
</gene>
<dbReference type="EMBL" id="CP110615">
    <property type="protein sequence ID" value="UZJ24890.1"/>
    <property type="molecule type" value="Genomic_DNA"/>
</dbReference>
<dbReference type="RefSeq" id="WP_265382996.1">
    <property type="nucleotide sequence ID" value="NZ_CP110615.1"/>
</dbReference>
<dbReference type="CDD" id="cd00143">
    <property type="entry name" value="PP2Cc"/>
    <property type="match status" value="1"/>
</dbReference>
<reference evidence="2" key="1">
    <citation type="submission" date="2022-10" db="EMBL/GenBank/DDBJ databases">
        <title>Rhodococcus sp.75.</title>
        <authorList>
            <person name="Sun M."/>
        </authorList>
    </citation>
    <scope>NUCLEOTIDE SEQUENCE</scope>
    <source>
        <strain evidence="2">75</strain>
    </source>
</reference>
<dbReference type="InterPro" id="IPR001932">
    <property type="entry name" value="PPM-type_phosphatase-like_dom"/>
</dbReference>
<dbReference type="Gene3D" id="3.60.40.10">
    <property type="entry name" value="PPM-type phosphatase domain"/>
    <property type="match status" value="1"/>
</dbReference>
<dbReference type="InterPro" id="IPR036457">
    <property type="entry name" value="PPM-type-like_dom_sf"/>
</dbReference>
<evidence type="ECO:0000313" key="3">
    <source>
        <dbReference type="Proteomes" id="UP001164965"/>
    </source>
</evidence>
<name>A0ABY6NZT3_9NOCA</name>
<organism evidence="2 3">
    <name type="scientific">Rhodococcus antarcticus</name>
    <dbReference type="NCBI Taxonomy" id="2987751"/>
    <lineage>
        <taxon>Bacteria</taxon>
        <taxon>Bacillati</taxon>
        <taxon>Actinomycetota</taxon>
        <taxon>Actinomycetes</taxon>
        <taxon>Mycobacteriales</taxon>
        <taxon>Nocardiaceae</taxon>
        <taxon>Rhodococcus</taxon>
    </lineage>
</organism>
<dbReference type="SMART" id="SM00332">
    <property type="entry name" value="PP2Cc"/>
    <property type="match status" value="1"/>
</dbReference>
<accession>A0ABY6NZT3</accession>
<evidence type="ECO:0000259" key="1">
    <source>
        <dbReference type="PROSITE" id="PS51746"/>
    </source>
</evidence>
<feature type="domain" description="PPM-type phosphatase" evidence="1">
    <location>
        <begin position="6"/>
        <end position="230"/>
    </location>
</feature>
<sequence length="230" mass="23655">MSPTVFAAVTHVGRVRTNNEDAWGTGDELWVVADGMGGHAGGEIASRLAVETLLAAAPTDSDAFRVAFTAAHQAVVDASTDELAGMGTTLVAAAREAGGDVLLGSVGDSRGYLWDGRSLNRLTTDDNEAEVLLSEGSITAEEARTHPGQFYLTASLGSWRSQAPEPHLLRVPAHAGRLLLCSDGLNGELDDDQIAAGLAGGSPEEAAQRLAGAAVDAGGRDNVTVLVIDL</sequence>
<proteinExistence type="predicted"/>
<dbReference type="PROSITE" id="PS51746">
    <property type="entry name" value="PPM_2"/>
    <property type="match status" value="1"/>
</dbReference>
<evidence type="ECO:0000313" key="2">
    <source>
        <dbReference type="EMBL" id="UZJ24890.1"/>
    </source>
</evidence>
<dbReference type="SMART" id="SM00331">
    <property type="entry name" value="PP2C_SIG"/>
    <property type="match status" value="1"/>
</dbReference>